<dbReference type="Gene3D" id="1.10.10.60">
    <property type="entry name" value="Homeodomain-like"/>
    <property type="match status" value="1"/>
</dbReference>
<proteinExistence type="predicted"/>
<dbReference type="GO" id="GO:0006313">
    <property type="term" value="P:DNA transposition"/>
    <property type="evidence" value="ECO:0007669"/>
    <property type="project" value="InterPro"/>
</dbReference>
<dbReference type="Pfam" id="PF01527">
    <property type="entry name" value="HTH_Tnp_1"/>
    <property type="match status" value="1"/>
</dbReference>
<dbReference type="InterPro" id="IPR009057">
    <property type="entry name" value="Homeodomain-like_sf"/>
</dbReference>
<protein>
    <submittedName>
        <fullName evidence="1">Transposase</fullName>
    </submittedName>
</protein>
<comment type="caution">
    <text evidence="1">The sequence shown here is derived from an EMBL/GenBank/DDBJ whole genome shotgun (WGS) entry which is preliminary data.</text>
</comment>
<dbReference type="GO" id="GO:0004803">
    <property type="term" value="F:transposase activity"/>
    <property type="evidence" value="ECO:0007669"/>
    <property type="project" value="InterPro"/>
</dbReference>
<dbReference type="GO" id="GO:0003677">
    <property type="term" value="F:DNA binding"/>
    <property type="evidence" value="ECO:0007669"/>
    <property type="project" value="InterPro"/>
</dbReference>
<organism evidence="1 2">
    <name type="scientific">Flexistipes sinusarabici</name>
    <dbReference type="NCBI Taxonomy" id="2352"/>
    <lineage>
        <taxon>Bacteria</taxon>
        <taxon>Pseudomonadati</taxon>
        <taxon>Deferribacterota</taxon>
        <taxon>Deferribacteres</taxon>
        <taxon>Deferribacterales</taxon>
        <taxon>Flexistipitaceae</taxon>
        <taxon>Flexistipes</taxon>
    </lineage>
</organism>
<gene>
    <name evidence="1" type="ORF">FXF49_05720</name>
</gene>
<accession>A0A5D0MPT0</accession>
<reference evidence="1 2" key="1">
    <citation type="submission" date="2019-08" db="EMBL/GenBank/DDBJ databases">
        <title>Genomic characterization of a novel candidate phylum (ARYD3) from a high temperature, high salinity tertiary oil reservoir in north central Oklahoma, USA.</title>
        <authorList>
            <person name="Youssef N.H."/>
            <person name="Yadav A."/>
            <person name="Elshahed M.S."/>
        </authorList>
    </citation>
    <scope>NUCLEOTIDE SEQUENCE [LARGE SCALE GENOMIC DNA]</scope>
    <source>
        <strain evidence="1">ARYD1</strain>
    </source>
</reference>
<dbReference type="RefSeq" id="WP_303700954.1">
    <property type="nucleotide sequence ID" value="NZ_VSIV01000130.1"/>
</dbReference>
<dbReference type="InterPro" id="IPR002514">
    <property type="entry name" value="Transposase_8"/>
</dbReference>
<name>A0A5D0MPT0_FLESI</name>
<dbReference type="EMBL" id="VSIV01000130">
    <property type="protein sequence ID" value="TYB33560.1"/>
    <property type="molecule type" value="Genomic_DNA"/>
</dbReference>
<evidence type="ECO:0000313" key="2">
    <source>
        <dbReference type="Proteomes" id="UP000323337"/>
    </source>
</evidence>
<dbReference type="AlphaFoldDB" id="A0A5D0MPT0"/>
<sequence length="64" mass="7394">MRERRRNYTAEFKESAVRLVTEQGYPVVKAARNLGINANMLRKWKSSIEEVETVNGEPVTRGEK</sequence>
<dbReference type="SUPFAM" id="SSF46689">
    <property type="entry name" value="Homeodomain-like"/>
    <property type="match status" value="1"/>
</dbReference>
<evidence type="ECO:0000313" key="1">
    <source>
        <dbReference type="EMBL" id="TYB33560.1"/>
    </source>
</evidence>
<dbReference type="Proteomes" id="UP000323337">
    <property type="component" value="Unassembled WGS sequence"/>
</dbReference>